<accession>A0A3S9XDX4</accession>
<sequence length="178" mass="20402">MTNLNTFNFDQMGSEKEGKPITTSLKVAEYFGRDHKSVLRSIRMLDCSKEFTLAHFCTHVQSIAIGNGATKESKVYEMDFQGFMFLVMGFTGKKAAKIKEAYINAFDWMYEQISNINNSYMEILNKAMLQFKQEQSIASYAGRTLRQWQDSKPVLESKINEIASKAQLKLELANGHYH</sequence>
<dbReference type="RefSeq" id="WP_127163179.1">
    <property type="nucleotide sequence ID" value="NZ_CP029822.1"/>
</dbReference>
<feature type="domain" description="Bacteriophage P22 Orf201 C-terminal" evidence="1">
    <location>
        <begin position="119"/>
        <end position="170"/>
    </location>
</feature>
<dbReference type="NCBIfam" id="TIGR02681">
    <property type="entry name" value="phage_pRha"/>
    <property type="match status" value="1"/>
</dbReference>
<dbReference type="InterPro" id="IPR014054">
    <property type="entry name" value="Phage_regulatory_Rha"/>
</dbReference>
<dbReference type="AlphaFoldDB" id="A0A3S9XDX4"/>
<dbReference type="EMBL" id="CP029822">
    <property type="protein sequence ID" value="AZS50659.1"/>
    <property type="molecule type" value="Genomic_DNA"/>
</dbReference>
<organism evidence="2 3">
    <name type="scientific">Entomomonas moraniae</name>
    <dbReference type="NCBI Taxonomy" id="2213226"/>
    <lineage>
        <taxon>Bacteria</taxon>
        <taxon>Pseudomonadati</taxon>
        <taxon>Pseudomonadota</taxon>
        <taxon>Gammaproteobacteria</taxon>
        <taxon>Pseudomonadales</taxon>
        <taxon>Pseudomonadaceae</taxon>
        <taxon>Entomomonas</taxon>
    </lineage>
</organism>
<gene>
    <name evidence="2" type="ORF">DM558_07645</name>
</gene>
<dbReference type="Proteomes" id="UP000273143">
    <property type="component" value="Chromosome"/>
</dbReference>
<dbReference type="Pfam" id="PF09669">
    <property type="entry name" value="Phage_pRha"/>
    <property type="match status" value="1"/>
</dbReference>
<name>A0A3S9XDX4_9GAMM</name>
<proteinExistence type="predicted"/>
<evidence type="ECO:0000259" key="1">
    <source>
        <dbReference type="Pfam" id="PF10549"/>
    </source>
</evidence>
<evidence type="ECO:0000313" key="2">
    <source>
        <dbReference type="EMBL" id="AZS50659.1"/>
    </source>
</evidence>
<evidence type="ECO:0000313" key="3">
    <source>
        <dbReference type="Proteomes" id="UP000273143"/>
    </source>
</evidence>
<dbReference type="InterPro" id="IPR018877">
    <property type="entry name" value="Phage_P22_Orf201_C"/>
</dbReference>
<keyword evidence="3" id="KW-1185">Reference proteome</keyword>
<protein>
    <recommendedName>
        <fullName evidence="1">Bacteriophage P22 Orf201 C-terminal domain-containing protein</fullName>
    </recommendedName>
</protein>
<dbReference type="KEGG" id="emo:DM558_07645"/>
<reference evidence="3" key="1">
    <citation type="submission" date="2018-06" db="EMBL/GenBank/DDBJ databases">
        <title>Complete genome of Pseudomonas insecticola strain QZS01.</title>
        <authorList>
            <person name="Wang J."/>
            <person name="Su Q."/>
        </authorList>
    </citation>
    <scope>NUCLEOTIDE SEQUENCE [LARGE SCALE GENOMIC DNA]</scope>
    <source>
        <strain evidence="3">QZS01</strain>
    </source>
</reference>
<dbReference type="Pfam" id="PF10549">
    <property type="entry name" value="ORF11CD3"/>
    <property type="match status" value="1"/>
</dbReference>